<evidence type="ECO:0000259" key="13">
    <source>
        <dbReference type="PROSITE" id="PS50067"/>
    </source>
</evidence>
<gene>
    <name evidence="14" type="primary">Kif14</name>
    <name evidence="14" type="ORF">Bhyg_03591</name>
</gene>
<dbReference type="SUPFAM" id="SSF52540">
    <property type="entry name" value="P-loop containing nucleoside triphosphate hydrolases"/>
    <property type="match status" value="1"/>
</dbReference>
<organism evidence="14 15">
    <name type="scientific">Pseudolycoriella hygida</name>
    <dbReference type="NCBI Taxonomy" id="35572"/>
    <lineage>
        <taxon>Eukaryota</taxon>
        <taxon>Metazoa</taxon>
        <taxon>Ecdysozoa</taxon>
        <taxon>Arthropoda</taxon>
        <taxon>Hexapoda</taxon>
        <taxon>Insecta</taxon>
        <taxon>Pterygota</taxon>
        <taxon>Neoptera</taxon>
        <taxon>Endopterygota</taxon>
        <taxon>Diptera</taxon>
        <taxon>Nematocera</taxon>
        <taxon>Sciaroidea</taxon>
        <taxon>Sciaridae</taxon>
        <taxon>Pseudolycoriella</taxon>
    </lineage>
</organism>
<dbReference type="InterPro" id="IPR036961">
    <property type="entry name" value="Kinesin_motor_dom_sf"/>
</dbReference>
<evidence type="ECO:0000256" key="1">
    <source>
        <dbReference type="ARBA" id="ARBA00004245"/>
    </source>
</evidence>
<reference evidence="14" key="1">
    <citation type="submission" date="2022-07" db="EMBL/GenBank/DDBJ databases">
        <authorList>
            <person name="Trinca V."/>
            <person name="Uliana J.V.C."/>
            <person name="Torres T.T."/>
            <person name="Ward R.J."/>
            <person name="Monesi N."/>
        </authorList>
    </citation>
    <scope>NUCLEOTIDE SEQUENCE</scope>
    <source>
        <strain evidence="14">HSMRA1968</strain>
        <tissue evidence="14">Whole embryos</tissue>
    </source>
</reference>
<dbReference type="Gene3D" id="2.60.200.20">
    <property type="match status" value="1"/>
</dbReference>
<evidence type="ECO:0000313" key="15">
    <source>
        <dbReference type="Proteomes" id="UP001151699"/>
    </source>
</evidence>
<keyword evidence="5 9" id="KW-0067">ATP-binding</keyword>
<dbReference type="GO" id="GO:0003777">
    <property type="term" value="F:microtubule motor activity"/>
    <property type="evidence" value="ECO:0007669"/>
    <property type="project" value="InterPro"/>
</dbReference>
<dbReference type="Pfam" id="PF00498">
    <property type="entry name" value="FHA"/>
    <property type="match status" value="1"/>
</dbReference>
<proteinExistence type="inferred from homology"/>
<evidence type="ECO:0000313" key="14">
    <source>
        <dbReference type="EMBL" id="KAJ6648363.1"/>
    </source>
</evidence>
<keyword evidence="6 10" id="KW-0175">Coiled coil</keyword>
<sequence length="1080" mass="121145">MSSRSTQLKNKRSDSRVDNVVAANKNLSQLNSSSVTDLRNARTPPATNKSKSTTSLNACYTPSSLYKNLGATPKSTVKRFAASMEAKSTPECFSKVSFETPKRSANKSLDGLKCKDKSEVSNLKVAVRVRPMNAQECKSTLSGSCVSVVGKEVIVSAGHTADGSAGVCHTFNYDDVFWSSRRGNADGNDQNAVFQGTALPLVDVAFEGKNCCLFAYGQTGSGKSYSMMGLDDDININASSEAGIIPRFCQEIFQRIDQLKGKVHVEVEVSYFEIYNEKIHDLLAISSTMLNTSNQRETLRVREHPLDGPYVVNLSTHPVSSYLSLRNWLSLGNSHRATAATGMNDKSSRSHSIFNIVLNMSEMDANITDSANIQSKRSKISLVDLAGSERLSQTCTSGNRMKEGVSINSSLLILGRVIAALADSKKMGTFVPYRESVLTWLLRENLGGNSRTVMLATISPASIHIDETIATLRYACQARSIVNRVKVNEDPHNRQIRELRAEVERLQALHQDYERQNRISASAPPRKIVISVDEREVTGLRQQLKEREKELAQAQRSWMDRLKEAETLRETEMKILKRNGLALEYSDALKQTCLVNLAADPILSGTLLYILPPGVVNVGRSNPASLHQPDIVLEGPLVAFDHCIIENHEGKLHIVPGNAEFETFVNGELLTEKRQIFNGDRVVIGGSHYFRVSNPNCSHRLPESPIDFQTAHQEILKEQEARLREKLDAEKYAALQEIQKEHLRNENNYLDKMAKLKMEKYRFKCSKKILESEKKAIENQLQLQKESIDYQPYQSNLLDEIPKIFQHSSEQFLHRTKMMVKEANKRCHDFNKNIKFVQTEVADEEGIFKTVIIIIDRDNKCSSEWPPARLDEWLDQIRDNQITAENLFDYFTVEWKNCDEEVEANESLNESGISLNLSAMKDVILGKVPEQMISTIRNFVGSPFGGNKDGESLLKTAIMNSPIKTPKRSESLKSSNKPSSLKNSSLTPVQQSPTGSVDWSFLQQTDAYLHELKKVTNKLKKLCYNYNNENQADGINATVTTVLRSTEQIEQITSQIQTILDENGRIKSPKSVRFLNDKRN</sequence>
<evidence type="ECO:0000256" key="4">
    <source>
        <dbReference type="ARBA" id="ARBA00022741"/>
    </source>
</evidence>
<dbReference type="InterPro" id="IPR000253">
    <property type="entry name" value="FHA_dom"/>
</dbReference>
<dbReference type="GO" id="GO:0005524">
    <property type="term" value="F:ATP binding"/>
    <property type="evidence" value="ECO:0007669"/>
    <property type="project" value="UniProtKB-UniRule"/>
</dbReference>
<evidence type="ECO:0000256" key="6">
    <source>
        <dbReference type="ARBA" id="ARBA00023054"/>
    </source>
</evidence>
<evidence type="ECO:0000256" key="9">
    <source>
        <dbReference type="PROSITE-ProRule" id="PRU00283"/>
    </source>
</evidence>
<keyword evidence="8" id="KW-0206">Cytoskeleton</keyword>
<keyword evidence="15" id="KW-1185">Reference proteome</keyword>
<dbReference type="GO" id="GO:0008017">
    <property type="term" value="F:microtubule binding"/>
    <property type="evidence" value="ECO:0007669"/>
    <property type="project" value="InterPro"/>
</dbReference>
<keyword evidence="7 9" id="KW-0505">Motor protein</keyword>
<evidence type="ECO:0000256" key="10">
    <source>
        <dbReference type="SAM" id="Coils"/>
    </source>
</evidence>
<evidence type="ECO:0000256" key="8">
    <source>
        <dbReference type="ARBA" id="ARBA00023212"/>
    </source>
</evidence>
<keyword evidence="4 9" id="KW-0547">Nucleotide-binding</keyword>
<dbReference type="InterPro" id="IPR019821">
    <property type="entry name" value="Kinesin_motor_CS"/>
</dbReference>
<dbReference type="EMBL" id="WJQU01000001">
    <property type="protein sequence ID" value="KAJ6648363.1"/>
    <property type="molecule type" value="Genomic_DNA"/>
</dbReference>
<evidence type="ECO:0000256" key="3">
    <source>
        <dbReference type="ARBA" id="ARBA00022701"/>
    </source>
</evidence>
<dbReference type="Proteomes" id="UP001151699">
    <property type="component" value="Chromosome A"/>
</dbReference>
<dbReference type="AlphaFoldDB" id="A0A9Q0NDL3"/>
<feature type="compositionally biased region" description="Polar residues" evidence="11">
    <location>
        <begin position="25"/>
        <end position="37"/>
    </location>
</feature>
<dbReference type="SUPFAM" id="SSF49879">
    <property type="entry name" value="SMAD/FHA domain"/>
    <property type="match status" value="1"/>
</dbReference>
<evidence type="ECO:0000259" key="12">
    <source>
        <dbReference type="PROSITE" id="PS50006"/>
    </source>
</evidence>
<dbReference type="InterPro" id="IPR008984">
    <property type="entry name" value="SMAD_FHA_dom_sf"/>
</dbReference>
<evidence type="ECO:0000256" key="5">
    <source>
        <dbReference type="ARBA" id="ARBA00022840"/>
    </source>
</evidence>
<evidence type="ECO:0000256" key="2">
    <source>
        <dbReference type="ARBA" id="ARBA00022490"/>
    </source>
</evidence>
<dbReference type="SMART" id="SM00129">
    <property type="entry name" value="KISc"/>
    <property type="match status" value="1"/>
</dbReference>
<dbReference type="PANTHER" id="PTHR47117:SF5">
    <property type="entry name" value="KINESIN-LIKE PROTEIN KIF14"/>
    <property type="match status" value="1"/>
</dbReference>
<protein>
    <submittedName>
        <fullName evidence="14">Kinesin-like protein KIF14</fullName>
    </submittedName>
</protein>
<dbReference type="InterPro" id="IPR001752">
    <property type="entry name" value="Kinesin_motor_dom"/>
</dbReference>
<dbReference type="Pfam" id="PF00225">
    <property type="entry name" value="Kinesin"/>
    <property type="match status" value="1"/>
</dbReference>
<comment type="similarity">
    <text evidence="9">Belongs to the TRAFAC class myosin-kinesin ATPase superfamily. Kinesin family.</text>
</comment>
<dbReference type="GO" id="GO:0007018">
    <property type="term" value="P:microtubule-based movement"/>
    <property type="evidence" value="ECO:0007669"/>
    <property type="project" value="InterPro"/>
</dbReference>
<dbReference type="GO" id="GO:0005874">
    <property type="term" value="C:microtubule"/>
    <property type="evidence" value="ECO:0007669"/>
    <property type="project" value="UniProtKB-KW"/>
</dbReference>
<dbReference type="Gene3D" id="3.40.850.10">
    <property type="entry name" value="Kinesin motor domain"/>
    <property type="match status" value="1"/>
</dbReference>
<comment type="subcellular location">
    <subcellularLocation>
        <location evidence="1">Cytoplasm</location>
        <location evidence="1">Cytoskeleton</location>
    </subcellularLocation>
</comment>
<comment type="caution">
    <text evidence="14">The sequence shown here is derived from an EMBL/GenBank/DDBJ whole genome shotgun (WGS) entry which is preliminary data.</text>
</comment>
<feature type="region of interest" description="Disordered" evidence="11">
    <location>
        <begin position="1"/>
        <end position="54"/>
    </location>
</feature>
<feature type="coiled-coil region" evidence="10">
    <location>
        <begin position="496"/>
        <end position="557"/>
    </location>
</feature>
<feature type="compositionally biased region" description="Low complexity" evidence="11">
    <location>
        <begin position="972"/>
        <end position="986"/>
    </location>
</feature>
<feature type="domain" description="Kinesin motor" evidence="13">
    <location>
        <begin position="122"/>
        <end position="481"/>
    </location>
</feature>
<feature type="domain" description="FHA" evidence="12">
    <location>
        <begin position="616"/>
        <end position="670"/>
    </location>
</feature>
<keyword evidence="3" id="KW-0493">Microtubule</keyword>
<dbReference type="FunFam" id="3.40.850.10:FF:000042">
    <property type="entry name" value="Kinesin family member 14"/>
    <property type="match status" value="1"/>
</dbReference>
<dbReference type="OrthoDB" id="3176171at2759"/>
<dbReference type="PROSITE" id="PS00411">
    <property type="entry name" value="KINESIN_MOTOR_1"/>
    <property type="match status" value="1"/>
</dbReference>
<dbReference type="SMART" id="SM00240">
    <property type="entry name" value="FHA"/>
    <property type="match status" value="1"/>
</dbReference>
<dbReference type="PANTHER" id="PTHR47117">
    <property type="entry name" value="STAR-RELATED LIPID TRANSFER PROTEIN 9"/>
    <property type="match status" value="1"/>
</dbReference>
<evidence type="ECO:0000256" key="7">
    <source>
        <dbReference type="ARBA" id="ARBA00023175"/>
    </source>
</evidence>
<dbReference type="FunFam" id="2.60.200.20:FF:000050">
    <property type="entry name" value="Kinesin-like protein, KLP38B"/>
    <property type="match status" value="1"/>
</dbReference>
<dbReference type="PROSITE" id="PS50067">
    <property type="entry name" value="KINESIN_MOTOR_2"/>
    <property type="match status" value="1"/>
</dbReference>
<feature type="binding site" evidence="9">
    <location>
        <begin position="217"/>
        <end position="224"/>
    </location>
    <ligand>
        <name>ATP</name>
        <dbReference type="ChEBI" id="CHEBI:30616"/>
    </ligand>
</feature>
<feature type="compositionally biased region" description="Polar residues" evidence="11">
    <location>
        <begin position="45"/>
        <end position="54"/>
    </location>
</feature>
<accession>A0A9Q0NDL3</accession>
<keyword evidence="2" id="KW-0963">Cytoplasm</keyword>
<dbReference type="PRINTS" id="PR00380">
    <property type="entry name" value="KINESINHEAVY"/>
</dbReference>
<dbReference type="PROSITE" id="PS50006">
    <property type="entry name" value="FHA_DOMAIN"/>
    <property type="match status" value="1"/>
</dbReference>
<name>A0A9Q0NDL3_9DIPT</name>
<feature type="region of interest" description="Disordered" evidence="11">
    <location>
        <begin position="964"/>
        <end position="995"/>
    </location>
</feature>
<dbReference type="InterPro" id="IPR027417">
    <property type="entry name" value="P-loop_NTPase"/>
</dbReference>
<evidence type="ECO:0000256" key="11">
    <source>
        <dbReference type="SAM" id="MobiDB-lite"/>
    </source>
</evidence>